<sequence>LFYLPTAQAPLIQFLLQITKSTTARCQQCNETNKTVHHFLITCNTYSRQRAALRTEAPTQASQLQFLLSTQYRNRELLNYI</sequence>
<proteinExistence type="predicted"/>
<dbReference type="AlphaFoldDB" id="A0A9P7DAM8"/>
<dbReference type="OrthoDB" id="2650954at2759"/>
<feature type="non-terminal residue" evidence="1">
    <location>
        <position position="1"/>
    </location>
</feature>
<evidence type="ECO:0008006" key="3">
    <source>
        <dbReference type="Google" id="ProtNLM"/>
    </source>
</evidence>
<gene>
    <name evidence="1" type="ORF">HD556DRAFT_1211255</name>
</gene>
<dbReference type="EMBL" id="JABBWE010000116">
    <property type="protein sequence ID" value="KAG1785193.1"/>
    <property type="molecule type" value="Genomic_DNA"/>
</dbReference>
<dbReference type="Proteomes" id="UP000719766">
    <property type="component" value="Unassembled WGS sequence"/>
</dbReference>
<reference evidence="1" key="1">
    <citation type="journal article" date="2020" name="New Phytol.">
        <title>Comparative genomics reveals dynamic genome evolution in host specialist ectomycorrhizal fungi.</title>
        <authorList>
            <person name="Lofgren L.A."/>
            <person name="Nguyen N.H."/>
            <person name="Vilgalys R."/>
            <person name="Ruytinx J."/>
            <person name="Liao H.L."/>
            <person name="Branco S."/>
            <person name="Kuo A."/>
            <person name="LaButti K."/>
            <person name="Lipzen A."/>
            <person name="Andreopoulos W."/>
            <person name="Pangilinan J."/>
            <person name="Riley R."/>
            <person name="Hundley H."/>
            <person name="Na H."/>
            <person name="Barry K."/>
            <person name="Grigoriev I.V."/>
            <person name="Stajich J.E."/>
            <person name="Kennedy P.G."/>
        </authorList>
    </citation>
    <scope>NUCLEOTIDE SEQUENCE</scope>
    <source>
        <strain evidence="1">S12</strain>
    </source>
</reference>
<keyword evidence="2" id="KW-1185">Reference proteome</keyword>
<accession>A0A9P7DAM8</accession>
<dbReference type="GeneID" id="64590338"/>
<evidence type="ECO:0000313" key="1">
    <source>
        <dbReference type="EMBL" id="KAG1785193.1"/>
    </source>
</evidence>
<protein>
    <recommendedName>
        <fullName evidence="3">Reverse transcriptase zinc-binding domain-containing protein</fullName>
    </recommendedName>
</protein>
<feature type="non-terminal residue" evidence="1">
    <location>
        <position position="81"/>
    </location>
</feature>
<comment type="caution">
    <text evidence="1">The sequence shown here is derived from an EMBL/GenBank/DDBJ whole genome shotgun (WGS) entry which is preliminary data.</text>
</comment>
<dbReference type="RefSeq" id="XP_041152678.1">
    <property type="nucleotide sequence ID" value="XM_041296574.1"/>
</dbReference>
<name>A0A9P7DAM8_9AGAM</name>
<evidence type="ECO:0000313" key="2">
    <source>
        <dbReference type="Proteomes" id="UP000719766"/>
    </source>
</evidence>
<organism evidence="1 2">
    <name type="scientific">Suillus plorans</name>
    <dbReference type="NCBI Taxonomy" id="116603"/>
    <lineage>
        <taxon>Eukaryota</taxon>
        <taxon>Fungi</taxon>
        <taxon>Dikarya</taxon>
        <taxon>Basidiomycota</taxon>
        <taxon>Agaricomycotina</taxon>
        <taxon>Agaricomycetes</taxon>
        <taxon>Agaricomycetidae</taxon>
        <taxon>Boletales</taxon>
        <taxon>Suillineae</taxon>
        <taxon>Suillaceae</taxon>
        <taxon>Suillus</taxon>
    </lineage>
</organism>